<dbReference type="EMBL" id="JAUHGG010000002">
    <property type="protein sequence ID" value="MDS1820526.1"/>
    <property type="molecule type" value="Genomic_DNA"/>
</dbReference>
<feature type="chain" id="PRO_5015027890" evidence="1">
    <location>
        <begin position="22"/>
        <end position="88"/>
    </location>
</feature>
<evidence type="ECO:0000313" key="11">
    <source>
        <dbReference type="EMBL" id="TXN17610.1"/>
    </source>
</evidence>
<dbReference type="EMBL" id="JABCLB010002501">
    <property type="protein sequence ID" value="NMU86794.1"/>
    <property type="molecule type" value="Genomic_DNA"/>
</dbReference>
<dbReference type="EMBL" id="DACQKT010000003">
    <property type="protein sequence ID" value="HAS6676925.1"/>
    <property type="molecule type" value="Genomic_DNA"/>
</dbReference>
<evidence type="ECO:0000313" key="13">
    <source>
        <dbReference type="EMBL" id="WAT92524.1"/>
    </source>
</evidence>
<evidence type="ECO:0000313" key="17">
    <source>
        <dbReference type="Proteomes" id="UP000321504"/>
    </source>
</evidence>
<dbReference type="RefSeq" id="WP_005464185.1">
    <property type="nucleotide sequence ID" value="NZ_CABMHD010000003.1"/>
</dbReference>
<protein>
    <submittedName>
        <fullName evidence="3">Chemotaxis protein</fullName>
    </submittedName>
</protein>
<evidence type="ECO:0000313" key="6">
    <source>
        <dbReference type="EMBL" id="NMU25643.1"/>
    </source>
</evidence>
<sequence>MKSVILSTLGLIVVTSSPIAAANTLDREEWSSDLRQDFSEMKHEAVADIQQMNIDAIDARDARIVKNIKDEQAQLVKVKCRKDEASKS</sequence>
<reference evidence="11 17" key="6">
    <citation type="submission" date="2019-08" db="EMBL/GenBank/DDBJ databases">
        <title>Emerging of two pre-pandemic pathogenic O4:KUT lineages of Vibrio parahaemolyticus in coastal eastern China.</title>
        <authorList>
            <person name="Yu H."/>
        </authorList>
    </citation>
    <scope>NUCLEOTIDE SEQUENCE [LARGE SCALE GENOMIC DNA]</scope>
    <source>
        <strain evidence="11 17">HZ17-383</strain>
    </source>
</reference>
<dbReference type="Proteomes" id="UP000856022">
    <property type="component" value="Unassembled WGS sequence"/>
</dbReference>
<dbReference type="EMBL" id="NIXT01000029">
    <property type="protein sequence ID" value="OXE34630.1"/>
    <property type="molecule type" value="Genomic_DNA"/>
</dbReference>
<evidence type="ECO:0000313" key="5">
    <source>
        <dbReference type="EMBL" id="MDS1820526.1"/>
    </source>
</evidence>
<dbReference type="Proteomes" id="UP001156560">
    <property type="component" value="Chromosome 2"/>
</dbReference>
<dbReference type="EMBL" id="VRMQ01000001">
    <property type="protein sequence ID" value="TXN17610.1"/>
    <property type="molecule type" value="Genomic_DNA"/>
</dbReference>
<name>A0A072IQ74_VIBPH</name>
<keyword evidence="1" id="KW-0732">Signal</keyword>
<dbReference type="Proteomes" id="UP000464718">
    <property type="component" value="Chromosome ii"/>
</dbReference>
<evidence type="ECO:0000313" key="20">
    <source>
        <dbReference type="Proteomes" id="UP000555836"/>
    </source>
</evidence>
<keyword evidence="15" id="KW-1185">Reference proteome</keyword>
<dbReference type="Proteomes" id="UP000555836">
    <property type="component" value="Unassembled WGS sequence"/>
</dbReference>
<evidence type="ECO:0000313" key="2">
    <source>
        <dbReference type="EMBL" id="HAS6676925.1"/>
    </source>
</evidence>
<evidence type="ECO:0000313" key="19">
    <source>
        <dbReference type="Proteomes" id="UP000518904"/>
    </source>
</evidence>
<reference evidence="19 20" key="8">
    <citation type="submission" date="2020-04" db="EMBL/GenBank/DDBJ databases">
        <title>Whole-genome sequencing of Vibrio spp. from China reveals different genetic environments of blaCTX-M-14 among diverse lineages.</title>
        <authorList>
            <person name="Zheng Z."/>
            <person name="Ye L."/>
            <person name="Chen S."/>
        </authorList>
    </citation>
    <scope>NUCLEOTIDE SEQUENCE [LARGE SCALE GENOMIC DNA]</scope>
    <source>
        <strain evidence="7 19">Vb0551</strain>
        <strain evidence="6 20">Vb0574</strain>
    </source>
</reference>
<reference evidence="12" key="10">
    <citation type="submission" date="2022-05" db="EMBL/GenBank/DDBJ databases">
        <title>Megaplasmid of Vibrio parahaemolyticus.</title>
        <authorList>
            <person name="Strauch E."/>
            <person name="Borowiak M."/>
        </authorList>
    </citation>
    <scope>NUCLEOTIDE SEQUENCE</scope>
    <source>
        <strain evidence="12">16-VB00198</strain>
    </source>
</reference>
<reference evidence="8 15" key="2">
    <citation type="submission" date="2015-08" db="EMBL/GenBank/DDBJ databases">
        <title>Draft Genome Sequences of Vibrio parahaemolyticus Strains.</title>
        <authorList>
            <person name="Gonzalez-Escalona N."/>
            <person name="DePaola A."/>
        </authorList>
    </citation>
    <scope>NUCLEOTIDE SEQUENCE [LARGE SCALE GENOMIC DNA]</scope>
    <source>
        <strain evidence="8 15">CFSAN001621</strain>
    </source>
</reference>
<reference evidence="13" key="11">
    <citation type="submission" date="2022-12" db="EMBL/GenBank/DDBJ databases">
        <title>Vibrio parahaemolyticus become highly virulent by producing novel Tc toxins.</title>
        <authorList>
            <person name="Yang F."/>
            <person name="You Y."/>
            <person name="Lai Q."/>
            <person name="Xu L."/>
            <person name="Li F."/>
        </authorList>
    </citation>
    <scope>NUCLEOTIDE SEQUENCE</scope>
    <source>
        <strain evidence="13">Vp-HL-202005</strain>
    </source>
</reference>
<organism evidence="9 16">
    <name type="scientific">Vibrio parahaemolyticus</name>
    <dbReference type="NCBI Taxonomy" id="670"/>
    <lineage>
        <taxon>Bacteria</taxon>
        <taxon>Pseudomonadati</taxon>
        <taxon>Pseudomonadota</taxon>
        <taxon>Gammaproteobacteria</taxon>
        <taxon>Vibrionales</taxon>
        <taxon>Vibrionaceae</taxon>
        <taxon>Vibrio</taxon>
    </lineage>
</organism>
<reference evidence="9 16" key="3">
    <citation type="journal article" date="2017" name="Appl. Environ. Microbiol.">
        <title>Parallel evolution of two clades of a major Atlantic endemic Vibrio parahaemolyticus pathogen lineage by independent acquisition of related pathogenicity islands.</title>
        <authorList>
            <person name="Xu F."/>
            <person name="Gonzalez-Escalona N."/>
            <person name="Drees K.P."/>
            <person name="Sebra R.P."/>
            <person name="Cooper V.S."/>
            <person name="Jones S.H."/>
            <person name="Whistler C.A."/>
        </authorList>
    </citation>
    <scope>NUCLEOTIDE SEQUENCE [LARGE SCALE GENOMIC DNA]</scope>
    <source>
        <strain evidence="9 16">MAVP-3</strain>
    </source>
</reference>
<dbReference type="Proteomes" id="UP001253193">
    <property type="component" value="Unassembled WGS sequence"/>
</dbReference>
<evidence type="ECO:0000313" key="3">
    <source>
        <dbReference type="EMBL" id="KOY32852.1"/>
    </source>
</evidence>
<reference evidence="2" key="4">
    <citation type="journal article" date="2018" name="Genome Biol.">
        <title>SKESA: strategic k-mer extension for scrupulous assemblies.</title>
        <authorList>
            <person name="Souvorov A."/>
            <person name="Agarwala R."/>
            <person name="Lipman D.J."/>
        </authorList>
    </citation>
    <scope>NUCLEOTIDE SEQUENCE</scope>
    <source>
        <strain evidence="2">1930</strain>
    </source>
</reference>
<evidence type="ECO:0000313" key="9">
    <source>
        <dbReference type="EMBL" id="OXE34630.1"/>
    </source>
</evidence>
<evidence type="ECO:0000313" key="7">
    <source>
        <dbReference type="EMBL" id="NMU86794.1"/>
    </source>
</evidence>
<evidence type="ECO:0000313" key="12">
    <source>
        <dbReference type="EMBL" id="UYV29091.1"/>
    </source>
</evidence>
<proteinExistence type="predicted"/>
<dbReference type="Proteomes" id="UP000214596">
    <property type="component" value="Unassembled WGS sequence"/>
</dbReference>
<dbReference type="AlphaFoldDB" id="A0A072IQ74"/>
<evidence type="ECO:0000313" key="16">
    <source>
        <dbReference type="Proteomes" id="UP000214596"/>
    </source>
</evidence>
<reference evidence="10 18" key="5">
    <citation type="submission" date="2018-12" db="EMBL/GenBank/DDBJ databases">
        <title>Genomic insights into the evolutionary origins and pathogenicity of five Vibrio parahaemolyticus strains isolated from the shrimp with acute hepatopancreatic necrosis disease (AHPND).</title>
        <authorList>
            <person name="Yang Q."/>
            <person name="Dong X."/>
            <person name="Xie G."/>
            <person name="Fu S."/>
            <person name="Zou P."/>
            <person name="Sun J."/>
            <person name="Wang Y."/>
            <person name="Huang J."/>
        </authorList>
    </citation>
    <scope>NUCLEOTIDE SEQUENCE [LARGE SCALE GENOMIC DNA]</scope>
    <source>
        <strain evidence="10 18">20160303005-1</strain>
    </source>
</reference>
<feature type="signal peptide" evidence="1">
    <location>
        <begin position="1"/>
        <end position="21"/>
    </location>
</feature>
<dbReference type="EMBL" id="JABCLD010001111">
    <property type="protein sequence ID" value="NMU25643.1"/>
    <property type="molecule type" value="Genomic_DNA"/>
</dbReference>
<reference evidence="5" key="12">
    <citation type="submission" date="2023-06" db="EMBL/GenBank/DDBJ databases">
        <title>Genomic Diversity of Vibrio spp. and Metagenomic Analysis of Pathogens in Florida Gulf Coastal Waters Following Hurricane Ian.</title>
        <authorList>
            <person name="Brumfield K.D."/>
        </authorList>
    </citation>
    <scope>NUCLEOTIDE SEQUENCE</scope>
    <source>
        <strain evidence="5">WBS2B-138</strain>
    </source>
</reference>
<accession>A0A072IQ74</accession>
<dbReference type="EMBL" id="CP114195">
    <property type="protein sequence ID" value="WAT92524.1"/>
    <property type="molecule type" value="Genomic_DNA"/>
</dbReference>
<evidence type="ECO:0000313" key="4">
    <source>
        <dbReference type="EMBL" id="MCC3808151.1"/>
    </source>
</evidence>
<dbReference type="Proteomes" id="UP000518904">
    <property type="component" value="Unassembled WGS sequence"/>
</dbReference>
<evidence type="ECO:0000313" key="10">
    <source>
        <dbReference type="EMBL" id="QHH11401.1"/>
    </source>
</evidence>
<dbReference type="Proteomes" id="UP000726777">
    <property type="component" value="Unassembled WGS sequence"/>
</dbReference>
<dbReference type="EMBL" id="CP097356">
    <property type="protein sequence ID" value="UYV29091.1"/>
    <property type="molecule type" value="Genomic_DNA"/>
</dbReference>
<dbReference type="EMBL" id="LIRS01000067">
    <property type="protein sequence ID" value="KOY32852.1"/>
    <property type="molecule type" value="Genomic_DNA"/>
</dbReference>
<evidence type="ECO:0000256" key="1">
    <source>
        <dbReference type="SAM" id="SignalP"/>
    </source>
</evidence>
<evidence type="ECO:0000313" key="14">
    <source>
        <dbReference type="Proteomes" id="UP000037697"/>
    </source>
</evidence>
<evidence type="ECO:0000313" key="8">
    <source>
        <dbReference type="EMBL" id="OQJ99366.1"/>
    </source>
</evidence>
<reference evidence="4" key="9">
    <citation type="submission" date="2020-09" db="EMBL/GenBank/DDBJ databases">
        <title>Genome sequence of Vibrio parahaemolyticus isolates.</title>
        <authorList>
            <person name="Hammerl J.A."/>
            <person name="Strauch E."/>
        </authorList>
    </citation>
    <scope>NUCLEOTIDE SEQUENCE</scope>
    <source>
        <strain evidence="4">17-VB00146</strain>
    </source>
</reference>
<reference evidence="3 14" key="1">
    <citation type="submission" date="2015-07" db="EMBL/GenBank/DDBJ databases">
        <title>Foodborne Vibrio parahaemolyticus Isolates.</title>
        <authorList>
            <person name="Ronholm J."/>
            <person name="Petronella N."/>
            <person name="Kenwell R."/>
            <person name="Banerjee S."/>
        </authorList>
    </citation>
    <scope>NUCLEOTIDE SEQUENCE [LARGE SCALE GENOMIC DNA]</scope>
    <source>
        <strain evidence="3 14">HS-06-05</strain>
    </source>
</reference>
<evidence type="ECO:0000313" key="15">
    <source>
        <dbReference type="Proteomes" id="UP000191946"/>
    </source>
</evidence>
<dbReference type="EMBL" id="LHQV01000015">
    <property type="protein sequence ID" value="OQJ99366.1"/>
    <property type="molecule type" value="Genomic_DNA"/>
</dbReference>
<dbReference type="Proteomes" id="UP000191946">
    <property type="component" value="Unassembled WGS sequence"/>
</dbReference>
<dbReference type="EMBL" id="CP034299">
    <property type="protein sequence ID" value="QHH11401.1"/>
    <property type="molecule type" value="Genomic_DNA"/>
</dbReference>
<dbReference type="Proteomes" id="UP000321504">
    <property type="component" value="Unassembled WGS sequence"/>
</dbReference>
<dbReference type="Proteomes" id="UP000037697">
    <property type="component" value="Unassembled WGS sequence"/>
</dbReference>
<reference evidence="2" key="7">
    <citation type="submission" date="2019-12" db="EMBL/GenBank/DDBJ databases">
        <authorList>
            <consortium name="NCBI Pathogen Detection Project"/>
        </authorList>
    </citation>
    <scope>NUCLEOTIDE SEQUENCE</scope>
    <source>
        <strain evidence="2">1930</strain>
    </source>
</reference>
<evidence type="ECO:0000313" key="18">
    <source>
        <dbReference type="Proteomes" id="UP000464718"/>
    </source>
</evidence>
<dbReference type="EMBL" id="JACVHL010000040">
    <property type="protein sequence ID" value="MCC3808151.1"/>
    <property type="molecule type" value="Genomic_DNA"/>
</dbReference>
<dbReference type="Proteomes" id="UP001163036">
    <property type="component" value="Chromosome 2"/>
</dbReference>
<gene>
    <name evidence="3" type="ORF">ACX05_11665</name>
    <name evidence="8" type="ORF">AKG60_15260</name>
    <name evidence="9" type="ORF">CA163_01350</name>
    <name evidence="10" type="ORF">EHC69_19020</name>
    <name evidence="11" type="ORF">FVP01_01055</name>
    <name evidence="7" type="ORF">HKB16_28500</name>
    <name evidence="6" type="ORF">HKB21_08405</name>
    <name evidence="2" type="ORF">I7278_08900</name>
    <name evidence="4" type="ORF">IB292_24355</name>
    <name evidence="12" type="ORF">M5598_17940</name>
    <name evidence="13" type="ORF">O1Q84_24545</name>
    <name evidence="5" type="ORF">QX249_07640</name>
</gene>
<dbReference type="OrthoDB" id="5879826at2"/>